<dbReference type="InterPro" id="IPR036390">
    <property type="entry name" value="WH_DNA-bd_sf"/>
</dbReference>
<proteinExistence type="predicted"/>
<dbReference type="EMBL" id="JBHLUH010000061">
    <property type="protein sequence ID" value="MFC0531820.1"/>
    <property type="molecule type" value="Genomic_DNA"/>
</dbReference>
<comment type="caution">
    <text evidence="2">The sequence shown here is derived from an EMBL/GenBank/DDBJ whole genome shotgun (WGS) entry which is preliminary data.</text>
</comment>
<organism evidence="2 3">
    <name type="scientific">Phytohabitans kaempferiae</name>
    <dbReference type="NCBI Taxonomy" id="1620943"/>
    <lineage>
        <taxon>Bacteria</taxon>
        <taxon>Bacillati</taxon>
        <taxon>Actinomycetota</taxon>
        <taxon>Actinomycetes</taxon>
        <taxon>Micromonosporales</taxon>
        <taxon>Micromonosporaceae</taxon>
    </lineage>
</organism>
<dbReference type="PANTHER" id="PTHR33164">
    <property type="entry name" value="TRANSCRIPTIONAL REGULATOR, MARR FAMILY"/>
    <property type="match status" value="1"/>
</dbReference>
<accession>A0ABV6MAR3</accession>
<dbReference type="RefSeq" id="WP_377256916.1">
    <property type="nucleotide sequence ID" value="NZ_JBHLUH010000061.1"/>
</dbReference>
<dbReference type="Proteomes" id="UP001589867">
    <property type="component" value="Unassembled WGS sequence"/>
</dbReference>
<feature type="domain" description="HTH marR-type" evidence="1">
    <location>
        <begin position="31"/>
        <end position="131"/>
    </location>
</feature>
<evidence type="ECO:0000259" key="1">
    <source>
        <dbReference type="SMART" id="SM00347"/>
    </source>
</evidence>
<dbReference type="Pfam" id="PF01047">
    <property type="entry name" value="MarR"/>
    <property type="match status" value="1"/>
</dbReference>
<dbReference type="SMART" id="SM00347">
    <property type="entry name" value="HTH_MARR"/>
    <property type="match status" value="1"/>
</dbReference>
<protein>
    <submittedName>
        <fullName evidence="2">MarR family winged helix-turn-helix transcriptional regulator</fullName>
    </submittedName>
</protein>
<evidence type="ECO:0000313" key="3">
    <source>
        <dbReference type="Proteomes" id="UP001589867"/>
    </source>
</evidence>
<sequence>MATEGASPRVPGELERALRRTVAATTRTDHAAAARAGLTLSTCYGQVLDLLLLHGPLSPSQLSKLSGITSSGTMTGSIDALERAGYVRRVRSVTDRRKVVVELDEERLRRATSDRARRIAALVRDYDEEQKATIVDFLDRLTRAESADPPETGAS</sequence>
<name>A0ABV6MAR3_9ACTN</name>
<gene>
    <name evidence="2" type="ORF">ACFFIA_29645</name>
</gene>
<dbReference type="InterPro" id="IPR036388">
    <property type="entry name" value="WH-like_DNA-bd_sf"/>
</dbReference>
<reference evidence="2 3" key="1">
    <citation type="submission" date="2024-09" db="EMBL/GenBank/DDBJ databases">
        <authorList>
            <person name="Sun Q."/>
            <person name="Mori K."/>
        </authorList>
    </citation>
    <scope>NUCLEOTIDE SEQUENCE [LARGE SCALE GENOMIC DNA]</scope>
    <source>
        <strain evidence="2 3">TBRC 3947</strain>
    </source>
</reference>
<dbReference type="InterPro" id="IPR000835">
    <property type="entry name" value="HTH_MarR-typ"/>
</dbReference>
<dbReference type="InterPro" id="IPR039422">
    <property type="entry name" value="MarR/SlyA-like"/>
</dbReference>
<keyword evidence="3" id="KW-1185">Reference proteome</keyword>
<dbReference type="SUPFAM" id="SSF46785">
    <property type="entry name" value="Winged helix' DNA-binding domain"/>
    <property type="match status" value="1"/>
</dbReference>
<dbReference type="PANTHER" id="PTHR33164:SF106">
    <property type="entry name" value="TRANSCRIPTIONAL REGULATORY PROTEIN"/>
    <property type="match status" value="1"/>
</dbReference>
<evidence type="ECO:0000313" key="2">
    <source>
        <dbReference type="EMBL" id="MFC0531820.1"/>
    </source>
</evidence>
<dbReference type="Gene3D" id="1.10.10.10">
    <property type="entry name" value="Winged helix-like DNA-binding domain superfamily/Winged helix DNA-binding domain"/>
    <property type="match status" value="1"/>
</dbReference>